<feature type="compositionally biased region" description="Low complexity" evidence="1">
    <location>
        <begin position="63"/>
        <end position="74"/>
    </location>
</feature>
<proteinExistence type="predicted"/>
<comment type="caution">
    <text evidence="3">The sequence shown here is derived from an EMBL/GenBank/DDBJ whole genome shotgun (WGS) entry which is preliminary data.</text>
</comment>
<sequence length="137" mass="14557">MYVAGVGDSGVTSGFTGGDDTVGVGSITATECWIKQRFSICKEYSSQPSKEPTNQATNQATNQPASQPASQAASELANPFRIERKYSTKCVRVSKEVEFPLGAKDEATSVLYPLSSLSSSSSFVVVVVVVVVNKIRL</sequence>
<evidence type="ECO:0000313" key="3">
    <source>
        <dbReference type="EMBL" id="KAF7411234.1"/>
    </source>
</evidence>
<organism evidence="3 4">
    <name type="scientific">Vespula vulgaris</name>
    <name type="common">Yellow jacket</name>
    <name type="synonym">Wasp</name>
    <dbReference type="NCBI Taxonomy" id="7454"/>
    <lineage>
        <taxon>Eukaryota</taxon>
        <taxon>Metazoa</taxon>
        <taxon>Ecdysozoa</taxon>
        <taxon>Arthropoda</taxon>
        <taxon>Hexapoda</taxon>
        <taxon>Insecta</taxon>
        <taxon>Pterygota</taxon>
        <taxon>Neoptera</taxon>
        <taxon>Endopterygota</taxon>
        <taxon>Hymenoptera</taxon>
        <taxon>Apocrita</taxon>
        <taxon>Aculeata</taxon>
        <taxon>Vespoidea</taxon>
        <taxon>Vespidae</taxon>
        <taxon>Vespinae</taxon>
        <taxon>Vespula</taxon>
    </lineage>
</organism>
<dbReference type="Proteomes" id="UP000614350">
    <property type="component" value="Unassembled WGS sequence"/>
</dbReference>
<keyword evidence="2" id="KW-0472">Membrane</keyword>
<dbReference type="AlphaFoldDB" id="A0A834KNJ5"/>
<evidence type="ECO:0000256" key="1">
    <source>
        <dbReference type="SAM" id="MobiDB-lite"/>
    </source>
</evidence>
<reference evidence="3" key="1">
    <citation type="journal article" date="2020" name="G3 (Bethesda)">
        <title>High-Quality Assemblies for Three Invasive Social Wasps from the &lt;i&gt;Vespula&lt;/i&gt; Genus.</title>
        <authorList>
            <person name="Harrop T.W.R."/>
            <person name="Guhlin J."/>
            <person name="McLaughlin G.M."/>
            <person name="Permina E."/>
            <person name="Stockwell P."/>
            <person name="Gilligan J."/>
            <person name="Le Lec M.F."/>
            <person name="Gruber M.A.M."/>
            <person name="Quinn O."/>
            <person name="Lovegrove M."/>
            <person name="Duncan E.J."/>
            <person name="Remnant E.J."/>
            <person name="Van Eeckhoven J."/>
            <person name="Graham B."/>
            <person name="Knapp R.A."/>
            <person name="Langford K.W."/>
            <person name="Kronenberg Z."/>
            <person name="Press M.O."/>
            <person name="Eacker S.M."/>
            <person name="Wilson-Rankin E.E."/>
            <person name="Purcell J."/>
            <person name="Lester P.J."/>
            <person name="Dearden P.K."/>
        </authorList>
    </citation>
    <scope>NUCLEOTIDE SEQUENCE</scope>
    <source>
        <strain evidence="3">Marl-1</strain>
    </source>
</reference>
<feature type="transmembrane region" description="Helical" evidence="2">
    <location>
        <begin position="110"/>
        <end position="132"/>
    </location>
</feature>
<protein>
    <submittedName>
        <fullName evidence="3">Uncharacterized protein</fullName>
    </submittedName>
</protein>
<accession>A0A834KNJ5</accession>
<keyword evidence="4" id="KW-1185">Reference proteome</keyword>
<keyword evidence="2" id="KW-1133">Transmembrane helix</keyword>
<dbReference type="EMBL" id="JACSEA010000001">
    <property type="protein sequence ID" value="KAF7411234.1"/>
    <property type="molecule type" value="Genomic_DNA"/>
</dbReference>
<evidence type="ECO:0000313" key="4">
    <source>
        <dbReference type="Proteomes" id="UP000614350"/>
    </source>
</evidence>
<name>A0A834KNJ5_VESVU</name>
<evidence type="ECO:0000256" key="2">
    <source>
        <dbReference type="SAM" id="Phobius"/>
    </source>
</evidence>
<feature type="compositionally biased region" description="Polar residues" evidence="1">
    <location>
        <begin position="45"/>
        <end position="62"/>
    </location>
</feature>
<keyword evidence="2" id="KW-0812">Transmembrane</keyword>
<feature type="region of interest" description="Disordered" evidence="1">
    <location>
        <begin position="45"/>
        <end position="77"/>
    </location>
</feature>
<gene>
    <name evidence="3" type="ORF">HZH66_000130</name>
</gene>